<evidence type="ECO:0000313" key="1">
    <source>
        <dbReference type="EnsemblMetazoa" id="GPPI030358-PA"/>
    </source>
</evidence>
<evidence type="ECO:0000313" key="2">
    <source>
        <dbReference type="Proteomes" id="UP000092460"/>
    </source>
</evidence>
<dbReference type="EMBL" id="JXJN01014404">
    <property type="status" value="NOT_ANNOTATED_CDS"/>
    <property type="molecule type" value="Genomic_DNA"/>
</dbReference>
<dbReference type="AlphaFoldDB" id="A0A1B0BHK7"/>
<dbReference type="Proteomes" id="UP000092460">
    <property type="component" value="Unassembled WGS sequence"/>
</dbReference>
<reference evidence="1" key="2">
    <citation type="submission" date="2020-05" db="UniProtKB">
        <authorList>
            <consortium name="EnsemblMetazoa"/>
        </authorList>
    </citation>
    <scope>IDENTIFICATION</scope>
    <source>
        <strain evidence="1">IAEA</strain>
    </source>
</reference>
<reference evidence="2" key="1">
    <citation type="submission" date="2015-01" db="EMBL/GenBank/DDBJ databases">
        <authorList>
            <person name="Aksoy S."/>
            <person name="Warren W."/>
            <person name="Wilson R.K."/>
        </authorList>
    </citation>
    <scope>NUCLEOTIDE SEQUENCE [LARGE SCALE GENOMIC DNA]</scope>
    <source>
        <strain evidence="2">IAEA</strain>
    </source>
</reference>
<organism evidence="1 2">
    <name type="scientific">Glossina palpalis gambiensis</name>
    <dbReference type="NCBI Taxonomy" id="67801"/>
    <lineage>
        <taxon>Eukaryota</taxon>
        <taxon>Metazoa</taxon>
        <taxon>Ecdysozoa</taxon>
        <taxon>Arthropoda</taxon>
        <taxon>Hexapoda</taxon>
        <taxon>Insecta</taxon>
        <taxon>Pterygota</taxon>
        <taxon>Neoptera</taxon>
        <taxon>Endopterygota</taxon>
        <taxon>Diptera</taxon>
        <taxon>Brachycera</taxon>
        <taxon>Muscomorpha</taxon>
        <taxon>Hippoboscoidea</taxon>
        <taxon>Glossinidae</taxon>
        <taxon>Glossina</taxon>
    </lineage>
</organism>
<protein>
    <submittedName>
        <fullName evidence="1">Uncharacterized protein</fullName>
    </submittedName>
</protein>
<name>A0A1B0BHK7_9MUSC</name>
<dbReference type="VEuPathDB" id="VectorBase:GPPI030358"/>
<keyword evidence="2" id="KW-1185">Reference proteome</keyword>
<sequence>MLLKCFSCGTIGIKVLLLLINTFTFSNNLHNDIVLVVVYTCVVSTMSHNTFMATSPCTITYISIDFEICFDIIAKISRGLLIDNLRQLPENRVFCSTKDVIVHEFVSKLFEIIPLQVISCRSYPVWFARSWQE</sequence>
<accession>A0A1B0BHK7</accession>
<dbReference type="EnsemblMetazoa" id="GPPI030358-RA">
    <property type="protein sequence ID" value="GPPI030358-PA"/>
    <property type="gene ID" value="GPPI030358"/>
</dbReference>
<proteinExistence type="predicted"/>